<name>A0A0F3GSP8_9BACT</name>
<dbReference type="Gene3D" id="3.40.50.300">
    <property type="entry name" value="P-loop containing nucleotide triphosphate hydrolases"/>
    <property type="match status" value="1"/>
</dbReference>
<dbReference type="AlphaFoldDB" id="A0A0F3GSP8"/>
<evidence type="ECO:0000313" key="1">
    <source>
        <dbReference type="EMBL" id="KJU84949.1"/>
    </source>
</evidence>
<dbReference type="PATRIC" id="fig|29290.4.peg.3795"/>
<organism evidence="1 2">
    <name type="scientific">Candidatus Magnetobacterium bavaricum</name>
    <dbReference type="NCBI Taxonomy" id="29290"/>
    <lineage>
        <taxon>Bacteria</taxon>
        <taxon>Pseudomonadati</taxon>
        <taxon>Nitrospirota</taxon>
        <taxon>Thermodesulfovibrionia</taxon>
        <taxon>Thermodesulfovibrionales</taxon>
        <taxon>Candidatus Magnetobacteriaceae</taxon>
        <taxon>Candidatus Magnetobacterium</taxon>
    </lineage>
</organism>
<sequence>MLNKNMPDLLIDYNKDIRKRTIEIIKEKKLKEYESDLIERLETEYNPVVLKIIIETLCDFQSNGLGYLMVKLLKKASQTHFIDEKGEWTSLMTTIIDTLKKLKIKLDYEQIKHLTDDQYIRNKLSGILPDILSQAISTIDIPEDDIKDKNTIIKLLCSWMKTDDESKIDKLLGYLSHSDPDISKVSAQILANCNMTSKEQVLRESLDKFTGHQLANLIYLLSELKINVKDKITELLKSYVYFRFKFEMSSVISMDNKIEWNKYKNLLIPEILHYCAKHKVEELLPEIIVLYKNDLFFSMVTDFVIFNSELRYMGLIVRTFEQMIENQERLYYKTAMNFLASIFPASDKTGGAEAIIDLLGSDKARDRIIELFQDQELKSKAILLAGKLNVQKAIPELKSLYNQKNKDALIALLKLNALEERKLAEIMLDTNNYNDILLHRLAFNSLSDRGYIIDNKIDIFQLLLLHDDDADNDRETGVRKRALNFLERNTDLYIAKKLYLLKKNIKTKRRVYKNISKKWPPAAFESQKRLLGLPDDMLELYISKIDELRSKGYEKKQRRLLSNEEDASEKEMRRLWMRYKTEENNLQGFIHNLIENAETFYIEKQEDNIYMLKFVDYEWENLEQSLLPLAILLFDKDLSDETMNQKMVDTIKFIYSKLDFHSISGQKPLIMIIHNGSISLCNNREVLKLHPLSLVLPADVTLNEISEIMEDDWLFSQTEKSKFDQLISKKITLAMGKIEDPYFFAAPIDTGSKKELFIGREHDIKRILDALEKSTVILTGPRKIGKTSVLFNLDGIDRWEDRFIFIKINFESFSPDELASDGNFFAAFFRRLAEEYNHFSAAKELLIGKDKIKGEEIDNLFNKLIANILPGKILVISIDETEIVINNCPSVLNILKIKATTYNSKLRFIFTGAHRLNKELSNRDFSLYRFGEPIVIGELSNQKSEELIRIAERYYVRYDDECIKEIKTYTGNEPYLIQRFCSKIIDILNENRSTLVTSYIIDKSYSGLKIDFGEIDASVEKLSKEKDDKEESNTLLAVFYTLPILYNSDDFKYPFYKVTDIHKYLKNLTTKHNVFSTKAINKAIEDLSISFIIKHKEGNVSFSNLCLAKYLASRPYEDYLRELLQEL</sequence>
<dbReference type="SUPFAM" id="SSF52540">
    <property type="entry name" value="P-loop containing nucleoside triphosphate hydrolases"/>
    <property type="match status" value="1"/>
</dbReference>
<reference evidence="1 2" key="1">
    <citation type="submission" date="2015-02" db="EMBL/GenBank/DDBJ databases">
        <title>Single-cell genomics of uncultivated deep-branching MTB reveals a conserved set of magnetosome genes.</title>
        <authorList>
            <person name="Kolinko S."/>
            <person name="Richter M."/>
            <person name="Glockner F.O."/>
            <person name="Brachmann A."/>
            <person name="Schuler D."/>
        </authorList>
    </citation>
    <scope>NUCLEOTIDE SEQUENCE [LARGE SCALE GENOMIC DNA]</scope>
    <source>
        <strain evidence="1">TM-1</strain>
    </source>
</reference>
<dbReference type="Proteomes" id="UP000033423">
    <property type="component" value="Unassembled WGS sequence"/>
</dbReference>
<accession>A0A0F3GSP8</accession>
<dbReference type="InterPro" id="IPR027417">
    <property type="entry name" value="P-loop_NTPase"/>
</dbReference>
<gene>
    <name evidence="1" type="ORF">MBAV_002851</name>
</gene>
<dbReference type="EMBL" id="LACI01001219">
    <property type="protein sequence ID" value="KJU84949.1"/>
    <property type="molecule type" value="Genomic_DNA"/>
</dbReference>
<proteinExistence type="predicted"/>
<comment type="caution">
    <text evidence="1">The sequence shown here is derived from an EMBL/GenBank/DDBJ whole genome shotgun (WGS) entry which is preliminary data.</text>
</comment>
<evidence type="ECO:0000313" key="2">
    <source>
        <dbReference type="Proteomes" id="UP000033423"/>
    </source>
</evidence>
<keyword evidence="2" id="KW-1185">Reference proteome</keyword>
<protein>
    <submittedName>
        <fullName evidence="1">Uncharacterized protein</fullName>
    </submittedName>
</protein>